<gene>
    <name evidence="1" type="primary">RvY_00779-1</name>
    <name evidence="1" type="synonym">RvY_00779.1</name>
    <name evidence="1" type="ORF">RvY_00779</name>
</gene>
<evidence type="ECO:0000313" key="2">
    <source>
        <dbReference type="Proteomes" id="UP000186922"/>
    </source>
</evidence>
<proteinExistence type="predicted"/>
<dbReference type="AlphaFoldDB" id="A0A1D1UEE5"/>
<dbReference type="Proteomes" id="UP000186922">
    <property type="component" value="Unassembled WGS sequence"/>
</dbReference>
<organism evidence="1 2">
    <name type="scientific">Ramazzottius varieornatus</name>
    <name type="common">Water bear</name>
    <name type="synonym">Tardigrade</name>
    <dbReference type="NCBI Taxonomy" id="947166"/>
    <lineage>
        <taxon>Eukaryota</taxon>
        <taxon>Metazoa</taxon>
        <taxon>Ecdysozoa</taxon>
        <taxon>Tardigrada</taxon>
        <taxon>Eutardigrada</taxon>
        <taxon>Parachela</taxon>
        <taxon>Hypsibioidea</taxon>
        <taxon>Ramazzottiidae</taxon>
        <taxon>Ramazzottius</taxon>
    </lineage>
</organism>
<dbReference type="EMBL" id="BDGG01000001">
    <property type="protein sequence ID" value="GAU88006.1"/>
    <property type="molecule type" value="Genomic_DNA"/>
</dbReference>
<name>A0A1D1UEE5_RAMVA</name>
<reference evidence="1 2" key="1">
    <citation type="journal article" date="2016" name="Nat. Commun.">
        <title>Extremotolerant tardigrade genome and improved radiotolerance of human cultured cells by tardigrade-unique protein.</title>
        <authorList>
            <person name="Hashimoto T."/>
            <person name="Horikawa D.D."/>
            <person name="Saito Y."/>
            <person name="Kuwahara H."/>
            <person name="Kozuka-Hata H."/>
            <person name="Shin-I T."/>
            <person name="Minakuchi Y."/>
            <person name="Ohishi K."/>
            <person name="Motoyama A."/>
            <person name="Aizu T."/>
            <person name="Enomoto A."/>
            <person name="Kondo K."/>
            <person name="Tanaka S."/>
            <person name="Hara Y."/>
            <person name="Koshikawa S."/>
            <person name="Sagara H."/>
            <person name="Miura T."/>
            <person name="Yokobori S."/>
            <person name="Miyagawa K."/>
            <person name="Suzuki Y."/>
            <person name="Kubo T."/>
            <person name="Oyama M."/>
            <person name="Kohara Y."/>
            <person name="Fujiyama A."/>
            <person name="Arakawa K."/>
            <person name="Katayama T."/>
            <person name="Toyoda A."/>
            <person name="Kunieda T."/>
        </authorList>
    </citation>
    <scope>NUCLEOTIDE SEQUENCE [LARGE SCALE GENOMIC DNA]</scope>
    <source>
        <strain evidence="1 2">YOKOZUNA-1</strain>
    </source>
</reference>
<evidence type="ECO:0000313" key="1">
    <source>
        <dbReference type="EMBL" id="GAU88006.1"/>
    </source>
</evidence>
<keyword evidence="2" id="KW-1185">Reference proteome</keyword>
<comment type="caution">
    <text evidence="1">The sequence shown here is derived from an EMBL/GenBank/DDBJ whole genome shotgun (WGS) entry which is preliminary data.</text>
</comment>
<protein>
    <submittedName>
        <fullName evidence="1">Uncharacterized protein</fullName>
    </submittedName>
</protein>
<sequence>MSAQLTTVAQNVKLPSILLKPKPGQTAKSGQAVTSLLVISTPHPIKKTREAWSTAAQEHLLSWMKETGNYDRYSSASKVLDGKQRSSGETKVSISKQIVTCLAGVGVTKTDKQVRTKITSFEDKW</sequence>
<accession>A0A1D1UEE5</accession>